<evidence type="ECO:0000313" key="3">
    <source>
        <dbReference type="Proteomes" id="UP001595947"/>
    </source>
</evidence>
<evidence type="ECO:0000256" key="1">
    <source>
        <dbReference type="SAM" id="MobiDB-lite"/>
    </source>
</evidence>
<protein>
    <submittedName>
        <fullName evidence="2">Uncharacterized protein</fullName>
    </submittedName>
</protein>
<proteinExistence type="predicted"/>
<gene>
    <name evidence="2" type="ORF">ACFPBZ_12270</name>
</gene>
<name>A0ABV9YNQ7_9PSEU</name>
<accession>A0ABV9YNQ7</accession>
<dbReference type="Proteomes" id="UP001595947">
    <property type="component" value="Unassembled WGS sequence"/>
</dbReference>
<comment type="caution">
    <text evidence="2">The sequence shown here is derived from an EMBL/GenBank/DDBJ whole genome shotgun (WGS) entry which is preliminary data.</text>
</comment>
<feature type="region of interest" description="Disordered" evidence="1">
    <location>
        <begin position="1"/>
        <end position="29"/>
    </location>
</feature>
<reference evidence="3" key="1">
    <citation type="journal article" date="2019" name="Int. J. Syst. Evol. Microbiol.">
        <title>The Global Catalogue of Microorganisms (GCM) 10K type strain sequencing project: providing services to taxonomists for standard genome sequencing and annotation.</title>
        <authorList>
            <consortium name="The Broad Institute Genomics Platform"/>
            <consortium name="The Broad Institute Genome Sequencing Center for Infectious Disease"/>
            <person name="Wu L."/>
            <person name="Ma J."/>
        </authorList>
    </citation>
    <scope>NUCLEOTIDE SEQUENCE [LARGE SCALE GENOMIC DNA]</scope>
    <source>
        <strain evidence="3">CGMCC 4.7093</strain>
    </source>
</reference>
<organism evidence="2 3">
    <name type="scientific">Actinomycetospora atypica</name>
    <dbReference type="NCBI Taxonomy" id="1290095"/>
    <lineage>
        <taxon>Bacteria</taxon>
        <taxon>Bacillati</taxon>
        <taxon>Actinomycetota</taxon>
        <taxon>Actinomycetes</taxon>
        <taxon>Pseudonocardiales</taxon>
        <taxon>Pseudonocardiaceae</taxon>
        <taxon>Actinomycetospora</taxon>
    </lineage>
</organism>
<dbReference type="RefSeq" id="WP_378036327.1">
    <property type="nucleotide sequence ID" value="NZ_JBHSIV010000010.1"/>
</dbReference>
<dbReference type="EMBL" id="JBHSIV010000010">
    <property type="protein sequence ID" value="MFC5062984.1"/>
    <property type="molecule type" value="Genomic_DNA"/>
</dbReference>
<evidence type="ECO:0000313" key="2">
    <source>
        <dbReference type="EMBL" id="MFC5062984.1"/>
    </source>
</evidence>
<sequence length="117" mass="12831">MREISGSYDGGAVGAARPVDHETDDRTHPPWCEFHAAGPVGGVEHYSRLLHWRPTYMSDVVVTGWLRRIRYADGSEETPTVVLEVDNAEHPGEIALSGEDLGSLAEHLLTLRGTLRG</sequence>
<feature type="compositionally biased region" description="Basic and acidic residues" evidence="1">
    <location>
        <begin position="18"/>
        <end position="28"/>
    </location>
</feature>
<keyword evidence="3" id="KW-1185">Reference proteome</keyword>